<dbReference type="InterPro" id="IPR013094">
    <property type="entry name" value="AB_hydrolase_3"/>
</dbReference>
<dbReference type="InterPro" id="IPR050466">
    <property type="entry name" value="Carboxylest/Gibb_receptor"/>
</dbReference>
<name>A9NZ08_PICSI</name>
<dbReference type="Pfam" id="PF07859">
    <property type="entry name" value="Abhydrolase_3"/>
    <property type="match status" value="1"/>
</dbReference>
<accession>A9NZ08</accession>
<dbReference type="EMBL" id="EF086611">
    <property type="protein sequence ID" value="ABK25869.1"/>
    <property type="molecule type" value="mRNA"/>
</dbReference>
<protein>
    <recommendedName>
        <fullName evidence="1">Alpha/beta hydrolase fold-3 domain-containing protein</fullName>
    </recommendedName>
</protein>
<dbReference type="PANTHER" id="PTHR23024">
    <property type="entry name" value="ARYLACETAMIDE DEACETYLASE"/>
    <property type="match status" value="1"/>
</dbReference>
<dbReference type="SUPFAM" id="SSF53474">
    <property type="entry name" value="alpha/beta-Hydrolases"/>
    <property type="match status" value="1"/>
</dbReference>
<dbReference type="AlphaFoldDB" id="A9NZ08"/>
<dbReference type="GO" id="GO:0016787">
    <property type="term" value="F:hydrolase activity"/>
    <property type="evidence" value="ECO:0007669"/>
    <property type="project" value="InterPro"/>
</dbReference>
<sequence length="342" mass="38207">MSDSGSSVSVSLVEDFHGSIKLYSDGSVVRGDEPSFCLPPLSESYEQVLYKDIVFDLTHGLWARLYLPPPPPHSSPTTTTRLPVIFYTHGGGFCWFSPQSPDIHRFCIKWAADIGALIVSVHYRLAPEHRLPAAYHDSVSALQWLHSQSKTTGRGETADPWFDSHADFSKVFLMGESAGGNIAHRLGMWSGGQDWGGDMRIRGLILLYPYFGGEARTASETKDRQEIPLFTLEDSDLLWRLALPTGSNRDHHFCNPLAPHTGALDVWSLAGTLPPTVMVIGGRDILRDKQLEYCEFLKKCDKQIIEILEFEEEDHGFTLVKIEQPSSMKLIEYASHFIKSAA</sequence>
<proteinExistence type="evidence at transcript level"/>
<evidence type="ECO:0000259" key="1">
    <source>
        <dbReference type="Pfam" id="PF07859"/>
    </source>
</evidence>
<dbReference type="PANTHER" id="PTHR23024:SF635">
    <property type="entry name" value="OS07G0162700 PROTEIN"/>
    <property type="match status" value="1"/>
</dbReference>
<evidence type="ECO:0000313" key="2">
    <source>
        <dbReference type="EMBL" id="ABK25869.1"/>
    </source>
</evidence>
<dbReference type="InterPro" id="IPR029058">
    <property type="entry name" value="AB_hydrolase_fold"/>
</dbReference>
<dbReference type="Gene3D" id="3.40.50.1820">
    <property type="entry name" value="alpha/beta hydrolase"/>
    <property type="match status" value="1"/>
</dbReference>
<feature type="domain" description="Alpha/beta hydrolase fold-3" evidence="1">
    <location>
        <begin position="85"/>
        <end position="318"/>
    </location>
</feature>
<reference evidence="2" key="1">
    <citation type="journal article" date="2008" name="BMC Genomics">
        <title>A conifer genomics resource of 200,000 spruce (Picea spp.) ESTs and 6,464 high-quality, sequence-finished full-length cDNAs for Sitka spruce (Picea sitchensis).</title>
        <authorList>
            <person name="Ralph S.G."/>
            <person name="Chun H.J."/>
            <person name="Kolosova N."/>
            <person name="Cooper D."/>
            <person name="Oddy C."/>
            <person name="Ritland C.E."/>
            <person name="Kirkpatrick R."/>
            <person name="Moore R."/>
            <person name="Barber S."/>
            <person name="Holt R.A."/>
            <person name="Jones S.J."/>
            <person name="Marra M.A."/>
            <person name="Douglas C.J."/>
            <person name="Ritland K."/>
            <person name="Bohlmann J."/>
        </authorList>
    </citation>
    <scope>NUCLEOTIDE SEQUENCE</scope>
    <source>
        <tissue evidence="2">Green portion of the leader tissue</tissue>
    </source>
</reference>
<organism evidence="2">
    <name type="scientific">Picea sitchensis</name>
    <name type="common">Sitka spruce</name>
    <name type="synonym">Pinus sitchensis</name>
    <dbReference type="NCBI Taxonomy" id="3332"/>
    <lineage>
        <taxon>Eukaryota</taxon>
        <taxon>Viridiplantae</taxon>
        <taxon>Streptophyta</taxon>
        <taxon>Embryophyta</taxon>
        <taxon>Tracheophyta</taxon>
        <taxon>Spermatophyta</taxon>
        <taxon>Pinopsida</taxon>
        <taxon>Pinidae</taxon>
        <taxon>Conifers I</taxon>
        <taxon>Pinales</taxon>
        <taxon>Pinaceae</taxon>
        <taxon>Picea</taxon>
    </lineage>
</organism>